<organism evidence="7 8">
    <name type="scientific">Reinekea marina</name>
    <dbReference type="NCBI Taxonomy" id="1310421"/>
    <lineage>
        <taxon>Bacteria</taxon>
        <taxon>Pseudomonadati</taxon>
        <taxon>Pseudomonadota</taxon>
        <taxon>Gammaproteobacteria</taxon>
        <taxon>Oceanospirillales</taxon>
        <taxon>Saccharospirillaceae</taxon>
        <taxon>Reinekea</taxon>
    </lineage>
</organism>
<keyword evidence="2 4" id="KW-0479">Metal-binding</keyword>
<dbReference type="RefSeq" id="WP_290280398.1">
    <property type="nucleotide sequence ID" value="NZ_JAUFQI010000001.1"/>
</dbReference>
<evidence type="ECO:0000256" key="5">
    <source>
        <dbReference type="SAM" id="SignalP"/>
    </source>
</evidence>
<evidence type="ECO:0000256" key="4">
    <source>
        <dbReference type="PROSITE-ProRule" id="PRU00433"/>
    </source>
</evidence>
<feature type="domain" description="Cytochrome c" evidence="6">
    <location>
        <begin position="25"/>
        <end position="114"/>
    </location>
</feature>
<evidence type="ECO:0000313" key="8">
    <source>
        <dbReference type="Proteomes" id="UP001595710"/>
    </source>
</evidence>
<evidence type="ECO:0000259" key="6">
    <source>
        <dbReference type="PROSITE" id="PS51007"/>
    </source>
</evidence>
<dbReference type="InterPro" id="IPR030999">
    <property type="entry name" value="Thiosulf_SoxX"/>
</dbReference>
<evidence type="ECO:0000256" key="2">
    <source>
        <dbReference type="ARBA" id="ARBA00022723"/>
    </source>
</evidence>
<dbReference type="InterPro" id="IPR009056">
    <property type="entry name" value="Cyt_c-like_dom"/>
</dbReference>
<dbReference type="SUPFAM" id="SSF46626">
    <property type="entry name" value="Cytochrome c"/>
    <property type="match status" value="1"/>
</dbReference>
<sequence length="114" mass="12939">MMKIKIAGSTLLCLFLSMPSWAGPEEVEKGKDVVYTRTKGNCISCHMMPGGNLPGNYGPPLLQMKARYPNPDDLYQQIYDARTKNAQTIMPPFGAHKMLTEEEIHWLVEYLYTL</sequence>
<name>A0ABV7WSF2_9GAMM</name>
<dbReference type="NCBIfam" id="TIGR04485">
    <property type="entry name" value="thiosulf_SoxX"/>
    <property type="match status" value="1"/>
</dbReference>
<protein>
    <submittedName>
        <fullName evidence="7">Sulfur oxidation c-type cytochrome SoxX</fullName>
    </submittedName>
</protein>
<evidence type="ECO:0000313" key="7">
    <source>
        <dbReference type="EMBL" id="MFC3700900.1"/>
    </source>
</evidence>
<keyword evidence="5" id="KW-0732">Signal</keyword>
<gene>
    <name evidence="7" type="primary">soxX</name>
    <name evidence="7" type="ORF">ACFOND_04535</name>
</gene>
<keyword evidence="1 4" id="KW-0349">Heme</keyword>
<evidence type="ECO:0000256" key="3">
    <source>
        <dbReference type="ARBA" id="ARBA00023004"/>
    </source>
</evidence>
<evidence type="ECO:0000256" key="1">
    <source>
        <dbReference type="ARBA" id="ARBA00022617"/>
    </source>
</evidence>
<keyword evidence="3 4" id="KW-0408">Iron</keyword>
<dbReference type="Proteomes" id="UP001595710">
    <property type="component" value="Unassembled WGS sequence"/>
</dbReference>
<reference evidence="8" key="1">
    <citation type="journal article" date="2019" name="Int. J. Syst. Evol. Microbiol.">
        <title>The Global Catalogue of Microorganisms (GCM) 10K type strain sequencing project: providing services to taxonomists for standard genome sequencing and annotation.</title>
        <authorList>
            <consortium name="The Broad Institute Genomics Platform"/>
            <consortium name="The Broad Institute Genome Sequencing Center for Infectious Disease"/>
            <person name="Wu L."/>
            <person name="Ma J."/>
        </authorList>
    </citation>
    <scope>NUCLEOTIDE SEQUENCE [LARGE SCALE GENOMIC DNA]</scope>
    <source>
        <strain evidence="8">CECT 8288</strain>
    </source>
</reference>
<dbReference type="PROSITE" id="PS51007">
    <property type="entry name" value="CYTC"/>
    <property type="match status" value="1"/>
</dbReference>
<dbReference type="Pfam" id="PF13442">
    <property type="entry name" value="Cytochrome_CBB3"/>
    <property type="match status" value="1"/>
</dbReference>
<feature type="signal peptide" evidence="5">
    <location>
        <begin position="1"/>
        <end position="22"/>
    </location>
</feature>
<dbReference type="EMBL" id="JBHRYN010000007">
    <property type="protein sequence ID" value="MFC3700900.1"/>
    <property type="molecule type" value="Genomic_DNA"/>
</dbReference>
<comment type="caution">
    <text evidence="7">The sequence shown here is derived from an EMBL/GenBank/DDBJ whole genome shotgun (WGS) entry which is preliminary data.</text>
</comment>
<proteinExistence type="predicted"/>
<feature type="chain" id="PRO_5045337430" evidence="5">
    <location>
        <begin position="23"/>
        <end position="114"/>
    </location>
</feature>
<keyword evidence="8" id="KW-1185">Reference proteome</keyword>
<dbReference type="InterPro" id="IPR036909">
    <property type="entry name" value="Cyt_c-like_dom_sf"/>
</dbReference>
<dbReference type="Gene3D" id="1.10.760.10">
    <property type="entry name" value="Cytochrome c-like domain"/>
    <property type="match status" value="1"/>
</dbReference>
<accession>A0ABV7WSF2</accession>